<name>A0A9D4Z5Z4_ADICA</name>
<dbReference type="InterPro" id="IPR045875">
    <property type="entry name" value="NTF2"/>
</dbReference>
<comment type="subcellular location">
    <subcellularLocation>
        <location evidence="1">Cytoplasm</location>
    </subcellularLocation>
</comment>
<dbReference type="InterPro" id="IPR018222">
    <property type="entry name" value="Nuclear_transport_factor_2_euk"/>
</dbReference>
<dbReference type="GO" id="GO:0006606">
    <property type="term" value="P:protein import into nucleus"/>
    <property type="evidence" value="ECO:0007669"/>
    <property type="project" value="UniProtKB-ARBA"/>
</dbReference>
<keyword evidence="2" id="KW-0963">Cytoplasm</keyword>
<sequence length="186" mass="20246">MDPEQIGRAFVDHYYSIFDTNRPGLVSLYQDGSMLTFEGQKLAGAQAIVSKLTSLAFQQCKHNVSTVDCQLSGPGGGMLVFVNGNMQLPGEEHALKFSQVMDLCTLVLTFNSSGSCFCSLPIMRYLKVISVFDKCCSFLSGKDGVFETAVAYPMPFFIGVLFKNGVLTAVNSSGSCFCILLIMRII</sequence>
<dbReference type="InterPro" id="IPR002075">
    <property type="entry name" value="NTF2_dom"/>
</dbReference>
<organism evidence="4 5">
    <name type="scientific">Adiantum capillus-veneris</name>
    <name type="common">Maidenhair fern</name>
    <dbReference type="NCBI Taxonomy" id="13818"/>
    <lineage>
        <taxon>Eukaryota</taxon>
        <taxon>Viridiplantae</taxon>
        <taxon>Streptophyta</taxon>
        <taxon>Embryophyta</taxon>
        <taxon>Tracheophyta</taxon>
        <taxon>Polypodiopsida</taxon>
        <taxon>Polypodiidae</taxon>
        <taxon>Polypodiales</taxon>
        <taxon>Pteridineae</taxon>
        <taxon>Pteridaceae</taxon>
        <taxon>Vittarioideae</taxon>
        <taxon>Adiantum</taxon>
    </lineage>
</organism>
<dbReference type="InterPro" id="IPR032710">
    <property type="entry name" value="NTF2-like_dom_sf"/>
</dbReference>
<comment type="caution">
    <text evidence="4">The sequence shown here is derived from an EMBL/GenBank/DDBJ whole genome shotgun (WGS) entry which is preliminary data.</text>
</comment>
<feature type="domain" description="NTF2" evidence="3">
    <location>
        <begin position="6"/>
        <end position="125"/>
    </location>
</feature>
<accession>A0A9D4Z5Z4</accession>
<evidence type="ECO:0000313" key="4">
    <source>
        <dbReference type="EMBL" id="KAI5061001.1"/>
    </source>
</evidence>
<evidence type="ECO:0000259" key="3">
    <source>
        <dbReference type="PROSITE" id="PS50177"/>
    </source>
</evidence>
<dbReference type="Proteomes" id="UP000886520">
    <property type="component" value="Chromosome 23"/>
</dbReference>
<dbReference type="PROSITE" id="PS50177">
    <property type="entry name" value="NTF2_DOMAIN"/>
    <property type="match status" value="1"/>
</dbReference>
<dbReference type="CDD" id="cd00780">
    <property type="entry name" value="NTF2"/>
    <property type="match status" value="1"/>
</dbReference>
<keyword evidence="5" id="KW-1185">Reference proteome</keyword>
<dbReference type="FunFam" id="3.10.450.50:FF:000005">
    <property type="entry name" value="Nuclear transport factor 2"/>
    <property type="match status" value="1"/>
</dbReference>
<dbReference type="SUPFAM" id="SSF54427">
    <property type="entry name" value="NTF2-like"/>
    <property type="match status" value="1"/>
</dbReference>
<dbReference type="OrthoDB" id="6507044at2759"/>
<dbReference type="AlphaFoldDB" id="A0A9D4Z5Z4"/>
<evidence type="ECO:0000256" key="1">
    <source>
        <dbReference type="ARBA" id="ARBA00004496"/>
    </source>
</evidence>
<proteinExistence type="predicted"/>
<dbReference type="Gene3D" id="3.10.450.50">
    <property type="match status" value="1"/>
</dbReference>
<reference evidence="4" key="1">
    <citation type="submission" date="2021-01" db="EMBL/GenBank/DDBJ databases">
        <title>Adiantum capillus-veneris genome.</title>
        <authorList>
            <person name="Fang Y."/>
            <person name="Liao Q."/>
        </authorList>
    </citation>
    <scope>NUCLEOTIDE SEQUENCE</scope>
    <source>
        <strain evidence="4">H3</strain>
        <tissue evidence="4">Leaf</tissue>
    </source>
</reference>
<dbReference type="Pfam" id="PF02136">
    <property type="entry name" value="NTF2"/>
    <property type="match status" value="1"/>
</dbReference>
<dbReference type="GO" id="GO:0005635">
    <property type="term" value="C:nuclear envelope"/>
    <property type="evidence" value="ECO:0007669"/>
    <property type="project" value="UniProtKB-ARBA"/>
</dbReference>
<dbReference type="PANTHER" id="PTHR12612">
    <property type="entry name" value="NUCLEAR TRANSPORT FACTOR 2"/>
    <property type="match status" value="1"/>
</dbReference>
<evidence type="ECO:0000313" key="5">
    <source>
        <dbReference type="Proteomes" id="UP000886520"/>
    </source>
</evidence>
<dbReference type="GO" id="GO:0005737">
    <property type="term" value="C:cytoplasm"/>
    <property type="evidence" value="ECO:0007669"/>
    <property type="project" value="UniProtKB-SubCell"/>
</dbReference>
<protein>
    <recommendedName>
        <fullName evidence="3">NTF2 domain-containing protein</fullName>
    </recommendedName>
</protein>
<dbReference type="EMBL" id="JABFUD020000023">
    <property type="protein sequence ID" value="KAI5061001.1"/>
    <property type="molecule type" value="Genomic_DNA"/>
</dbReference>
<evidence type="ECO:0000256" key="2">
    <source>
        <dbReference type="ARBA" id="ARBA00022490"/>
    </source>
</evidence>
<gene>
    <name evidence="4" type="ORF">GOP47_0023506</name>
</gene>